<dbReference type="Proteomes" id="UP000009168">
    <property type="component" value="Unassembled WGS sequence"/>
</dbReference>
<gene>
    <name evidence="1" type="ORF">TTHERM_001076814</name>
</gene>
<reference evidence="2" key="1">
    <citation type="journal article" date="2006" name="PLoS Biol.">
        <title>Macronuclear genome sequence of the ciliate Tetrahymena thermophila, a model eukaryote.</title>
        <authorList>
            <person name="Eisen J.A."/>
            <person name="Coyne R.S."/>
            <person name="Wu M."/>
            <person name="Wu D."/>
            <person name="Thiagarajan M."/>
            <person name="Wortman J.R."/>
            <person name="Badger J.H."/>
            <person name="Ren Q."/>
            <person name="Amedeo P."/>
            <person name="Jones K.M."/>
            <person name="Tallon L.J."/>
            <person name="Delcher A.L."/>
            <person name="Salzberg S.L."/>
            <person name="Silva J.C."/>
            <person name="Haas B.J."/>
            <person name="Majoros W.H."/>
            <person name="Farzad M."/>
            <person name="Carlton J.M."/>
            <person name="Smith R.K. Jr."/>
            <person name="Garg J."/>
            <person name="Pearlman R.E."/>
            <person name="Karrer K.M."/>
            <person name="Sun L."/>
            <person name="Manning G."/>
            <person name="Elde N.C."/>
            <person name="Turkewitz A.P."/>
            <person name="Asai D.J."/>
            <person name="Wilkes D.E."/>
            <person name="Wang Y."/>
            <person name="Cai H."/>
            <person name="Collins K."/>
            <person name="Stewart B.A."/>
            <person name="Lee S.R."/>
            <person name="Wilamowska K."/>
            <person name="Weinberg Z."/>
            <person name="Ruzzo W.L."/>
            <person name="Wloga D."/>
            <person name="Gaertig J."/>
            <person name="Frankel J."/>
            <person name="Tsao C.-C."/>
            <person name="Gorovsky M.A."/>
            <person name="Keeling P.J."/>
            <person name="Waller R.F."/>
            <person name="Patron N.J."/>
            <person name="Cherry J.M."/>
            <person name="Stover N.A."/>
            <person name="Krieger C.J."/>
            <person name="del Toro C."/>
            <person name="Ryder H.F."/>
            <person name="Williamson S.C."/>
            <person name="Barbeau R.A."/>
            <person name="Hamilton E.P."/>
            <person name="Orias E."/>
        </authorList>
    </citation>
    <scope>NUCLEOTIDE SEQUENCE [LARGE SCALE GENOMIC DNA]</scope>
    <source>
        <strain evidence="2">SB210</strain>
    </source>
</reference>
<proteinExistence type="predicted"/>
<sequence length="138" mass="17227">MKDPSEYRFELAQRQINEKNEYQQVAIYMHYENMIKKIIKYQQMLGYQIKYVDFYIIFAMMEKYYLFPDFLGIPLSQNDLRNYQDSMIKIQQSYIRSFNPQYQQDYEPYKTNLRITKEKYSEFQNIQYQELKKKLSQF</sequence>
<dbReference type="GeneID" id="24441620"/>
<dbReference type="AlphaFoldDB" id="W7XJH7"/>
<dbReference type="KEGG" id="tet:TTHERM_001076814"/>
<evidence type="ECO:0000313" key="1">
    <source>
        <dbReference type="EMBL" id="EWS74169.1"/>
    </source>
</evidence>
<accession>W7XJH7</accession>
<name>W7XJH7_TETTS</name>
<dbReference type="RefSeq" id="XP_012653290.1">
    <property type="nucleotide sequence ID" value="XM_012797836.1"/>
</dbReference>
<protein>
    <submittedName>
        <fullName evidence="1">Uncharacterized protein</fullName>
    </submittedName>
</protein>
<dbReference type="EMBL" id="GG662686">
    <property type="protein sequence ID" value="EWS74169.1"/>
    <property type="molecule type" value="Genomic_DNA"/>
</dbReference>
<organism evidence="1 2">
    <name type="scientific">Tetrahymena thermophila (strain SB210)</name>
    <dbReference type="NCBI Taxonomy" id="312017"/>
    <lineage>
        <taxon>Eukaryota</taxon>
        <taxon>Sar</taxon>
        <taxon>Alveolata</taxon>
        <taxon>Ciliophora</taxon>
        <taxon>Intramacronucleata</taxon>
        <taxon>Oligohymenophorea</taxon>
        <taxon>Hymenostomatida</taxon>
        <taxon>Tetrahymenina</taxon>
        <taxon>Tetrahymenidae</taxon>
        <taxon>Tetrahymena</taxon>
    </lineage>
</organism>
<evidence type="ECO:0000313" key="2">
    <source>
        <dbReference type="Proteomes" id="UP000009168"/>
    </source>
</evidence>
<keyword evidence="2" id="KW-1185">Reference proteome</keyword>
<dbReference type="InParanoid" id="W7XJH7"/>